<evidence type="ECO:0000313" key="1">
    <source>
        <dbReference type="EMBL" id="GAI15324.1"/>
    </source>
</evidence>
<accession>X1N9L1</accession>
<proteinExistence type="predicted"/>
<protein>
    <submittedName>
        <fullName evidence="1">Uncharacterized protein</fullName>
    </submittedName>
</protein>
<feature type="non-terminal residue" evidence="1">
    <location>
        <position position="59"/>
    </location>
</feature>
<gene>
    <name evidence="1" type="ORF">S06H3_16187</name>
</gene>
<sequence>MILDQIQDQHDYIVYVNKDTPWMQTIVNNNAPLVMISILVRRKGNPSNYLGIEISDDTT</sequence>
<dbReference type="AlphaFoldDB" id="X1N9L1"/>
<dbReference type="EMBL" id="BARV01007998">
    <property type="protein sequence ID" value="GAI15324.1"/>
    <property type="molecule type" value="Genomic_DNA"/>
</dbReference>
<reference evidence="1" key="1">
    <citation type="journal article" date="2014" name="Front. Microbiol.">
        <title>High frequency of phylogenetically diverse reductive dehalogenase-homologous genes in deep subseafloor sedimentary metagenomes.</title>
        <authorList>
            <person name="Kawai M."/>
            <person name="Futagami T."/>
            <person name="Toyoda A."/>
            <person name="Takaki Y."/>
            <person name="Nishi S."/>
            <person name="Hori S."/>
            <person name="Arai W."/>
            <person name="Tsubouchi T."/>
            <person name="Morono Y."/>
            <person name="Uchiyama I."/>
            <person name="Ito T."/>
            <person name="Fujiyama A."/>
            <person name="Inagaki F."/>
            <person name="Takami H."/>
        </authorList>
    </citation>
    <scope>NUCLEOTIDE SEQUENCE</scope>
    <source>
        <strain evidence="1">Expedition CK06-06</strain>
    </source>
</reference>
<name>X1N9L1_9ZZZZ</name>
<organism evidence="1">
    <name type="scientific">marine sediment metagenome</name>
    <dbReference type="NCBI Taxonomy" id="412755"/>
    <lineage>
        <taxon>unclassified sequences</taxon>
        <taxon>metagenomes</taxon>
        <taxon>ecological metagenomes</taxon>
    </lineage>
</organism>
<comment type="caution">
    <text evidence="1">The sequence shown here is derived from an EMBL/GenBank/DDBJ whole genome shotgun (WGS) entry which is preliminary data.</text>
</comment>